<evidence type="ECO:0000256" key="5">
    <source>
        <dbReference type="ARBA" id="ARBA00022840"/>
    </source>
</evidence>
<proteinExistence type="predicted"/>
<keyword evidence="2" id="KW-0808">Transferase</keyword>
<evidence type="ECO:0000256" key="1">
    <source>
        <dbReference type="ARBA" id="ARBA00022527"/>
    </source>
</evidence>
<evidence type="ECO:0000256" key="3">
    <source>
        <dbReference type="ARBA" id="ARBA00022741"/>
    </source>
</evidence>
<dbReference type="InterPro" id="IPR008271">
    <property type="entry name" value="Ser/Thr_kinase_AS"/>
</dbReference>
<protein>
    <submittedName>
        <fullName evidence="9">Uncharacterized protein</fullName>
    </submittedName>
</protein>
<dbReference type="PROSITE" id="PS51285">
    <property type="entry name" value="AGC_KINASE_CTER"/>
    <property type="match status" value="1"/>
</dbReference>
<name>A0AAF3EAE5_9BILA</name>
<keyword evidence="8" id="KW-1185">Reference proteome</keyword>
<keyword evidence="1" id="KW-0723">Serine/threonine-protein kinase</keyword>
<dbReference type="PIRSF" id="PIRSF000654">
    <property type="entry name" value="Integrin-linked_kinase"/>
    <property type="match status" value="1"/>
</dbReference>
<evidence type="ECO:0000256" key="2">
    <source>
        <dbReference type="ARBA" id="ARBA00022679"/>
    </source>
</evidence>
<dbReference type="InterPro" id="IPR000719">
    <property type="entry name" value="Prot_kinase_dom"/>
</dbReference>
<dbReference type="GO" id="GO:0004691">
    <property type="term" value="F:cAMP-dependent protein kinase activity"/>
    <property type="evidence" value="ECO:0007669"/>
    <property type="project" value="TreeGrafter"/>
</dbReference>
<evidence type="ECO:0000259" key="7">
    <source>
        <dbReference type="PROSITE" id="PS51285"/>
    </source>
</evidence>
<keyword evidence="4" id="KW-0418">Kinase</keyword>
<dbReference type="Proteomes" id="UP000887575">
    <property type="component" value="Unassembled WGS sequence"/>
</dbReference>
<dbReference type="SUPFAM" id="SSF56112">
    <property type="entry name" value="Protein kinase-like (PK-like)"/>
    <property type="match status" value="1"/>
</dbReference>
<dbReference type="AlphaFoldDB" id="A0AAF3EAE5"/>
<dbReference type="PROSITE" id="PS50011">
    <property type="entry name" value="PROTEIN_KINASE_DOM"/>
    <property type="match status" value="1"/>
</dbReference>
<dbReference type="Gene3D" id="1.10.510.10">
    <property type="entry name" value="Transferase(Phosphotransferase) domain 1"/>
    <property type="match status" value="1"/>
</dbReference>
<evidence type="ECO:0000259" key="6">
    <source>
        <dbReference type="PROSITE" id="PS50011"/>
    </source>
</evidence>
<dbReference type="WBParaSite" id="MBELARI_LOCUS10887">
    <property type="protein sequence ID" value="MBELARI_LOCUS10887"/>
    <property type="gene ID" value="MBELARI_LOCUS10887"/>
</dbReference>
<keyword evidence="3" id="KW-0547">Nucleotide-binding</keyword>
<reference evidence="9" key="1">
    <citation type="submission" date="2024-02" db="UniProtKB">
        <authorList>
            <consortium name="WormBaseParasite"/>
        </authorList>
    </citation>
    <scope>IDENTIFICATION</scope>
</reference>
<dbReference type="PANTHER" id="PTHR24353:SF37">
    <property type="entry name" value="CAMP-DEPENDENT PROTEIN KINASE CATALYTIC SUBUNIT PRKX"/>
    <property type="match status" value="1"/>
</dbReference>
<dbReference type="SMART" id="SM00220">
    <property type="entry name" value="S_TKc"/>
    <property type="match status" value="1"/>
</dbReference>
<evidence type="ECO:0000313" key="9">
    <source>
        <dbReference type="WBParaSite" id="MBELARI_LOCUS10887"/>
    </source>
</evidence>
<dbReference type="Pfam" id="PF00069">
    <property type="entry name" value="Pkinase"/>
    <property type="match status" value="1"/>
</dbReference>
<dbReference type="PROSITE" id="PS00108">
    <property type="entry name" value="PROTEIN_KINASE_ST"/>
    <property type="match status" value="1"/>
</dbReference>
<organism evidence="8 9">
    <name type="scientific">Mesorhabditis belari</name>
    <dbReference type="NCBI Taxonomy" id="2138241"/>
    <lineage>
        <taxon>Eukaryota</taxon>
        <taxon>Metazoa</taxon>
        <taxon>Ecdysozoa</taxon>
        <taxon>Nematoda</taxon>
        <taxon>Chromadorea</taxon>
        <taxon>Rhabditida</taxon>
        <taxon>Rhabditina</taxon>
        <taxon>Rhabditomorpha</taxon>
        <taxon>Rhabditoidea</taxon>
        <taxon>Rhabditidae</taxon>
        <taxon>Mesorhabditinae</taxon>
        <taxon>Mesorhabditis</taxon>
    </lineage>
</organism>
<evidence type="ECO:0000313" key="8">
    <source>
        <dbReference type="Proteomes" id="UP000887575"/>
    </source>
</evidence>
<dbReference type="PANTHER" id="PTHR24353">
    <property type="entry name" value="CYCLIC NUCLEOTIDE-DEPENDENT PROTEIN KINASE"/>
    <property type="match status" value="1"/>
</dbReference>
<dbReference type="Gene3D" id="3.30.200.20">
    <property type="entry name" value="Phosphorylase Kinase, domain 1"/>
    <property type="match status" value="1"/>
</dbReference>
<dbReference type="GO" id="GO:0005524">
    <property type="term" value="F:ATP binding"/>
    <property type="evidence" value="ECO:0007669"/>
    <property type="project" value="UniProtKB-KW"/>
</dbReference>
<feature type="domain" description="AGC-kinase C-terminal" evidence="7">
    <location>
        <begin position="262"/>
        <end position="315"/>
    </location>
</feature>
<dbReference type="FunFam" id="1.10.510.10:FF:000008">
    <property type="entry name" value="Non-specific serine/threonine protein kinase"/>
    <property type="match status" value="1"/>
</dbReference>
<dbReference type="SMART" id="SM00133">
    <property type="entry name" value="S_TK_X"/>
    <property type="match status" value="1"/>
</dbReference>
<accession>A0AAF3EAE5</accession>
<dbReference type="InterPro" id="IPR011009">
    <property type="entry name" value="Kinase-like_dom_sf"/>
</dbReference>
<feature type="domain" description="Protein kinase" evidence="6">
    <location>
        <begin position="10"/>
        <end position="261"/>
    </location>
</feature>
<keyword evidence="5" id="KW-0067">ATP-binding</keyword>
<evidence type="ECO:0000256" key="4">
    <source>
        <dbReference type="ARBA" id="ARBA00022777"/>
    </source>
</evidence>
<sequence>MTEKVELFDLQIIKTIGMGTFNRVQLVKHQRTQKYYALKVINMQKVITAQQVEHVHREKSLLSISRHPFILHLVSTAKTDRNLYIITEFLSGGELYTQLYTKQRFPASTACFYAAEIACALQFLHGLAIVYRDLKPENLVFSSKGHVKLTDFGFSKRLQGKTFTLCGTAEYLAPEVVSRSGHEFPVDWWALGILTFEMLTGQPPFQGESQQATYDLITKAQPQIPDEIEPTSRAFIAELLEKDPTRRLGCVDSQVLQHPFFSKIDLKAVEAEKIQPPFVPELENEGDTFYFPPFDEASIEELPVNQKERDLFSEW</sequence>
<dbReference type="GO" id="GO:0005952">
    <property type="term" value="C:cAMP-dependent protein kinase complex"/>
    <property type="evidence" value="ECO:0007669"/>
    <property type="project" value="TreeGrafter"/>
</dbReference>
<dbReference type="InterPro" id="IPR000961">
    <property type="entry name" value="AGC-kinase_C"/>
</dbReference>